<sequence length="757" mass="80190">MVRRGGTVLAGLALVQAASGTGVLLPPGQAAGAVVAPTVPPTSVGLMDFFQQPADLRCLQLVGDQFSVTVRFCLRRPRRWHLVRMARLTRPCLTFALLDMSPTIDALILNAIVLTLSPPTPLLPPLRASIQTFALLDMKTKEYYMGNGASIAAEQESQCGEVTFTQALSTPPGARDLMWKFYIVPTWGTATDYVEDTFPNMLAEAGVPEQPDYMRPLPPAALCKESAPNPRLWSFPPTGLQNAIDYAVVPPCLTPGTTWALAVRTHLETQARGDLHCNLQLGSGADNPDDVYLTETDVWGREANSVAASWSALPPGYWTLHDIVFTPTQTRMVRPGAPVYVVCSRVPAGASFGEDVPHCCRVRPGAPVYVVCFLVPAGASFGEDVPHCWRVRPGAPVYVVCFLVSAGASFGEDVPRCVASAAAPAVDAHICLTRVTSMRRGNAAYQRARRGEDVPHCWRVRPGAPVYVVCFLVSAGASFGEDVPRCVASAAAPAVDAHICLTRVTSMRRGNAAYQRARRGEDVPHCWRVRPGAPVYVVCFLVSAGASFGEDVPRCVASAAAPAVDAHICLTRVTSMRRGNAAYQRARRGEDVPHCWRVRPGAPVYVVCFLVSAGASFGEDVPRCVASAAAPAVDAHICLTRVTSMRRGNAAYQRARRGEDVPGTWTLLDREFFTSVQFCPAALPAAAAAAVPASAAPAATAAAAAATATATVAPAAAAAAAAATAASAAPLPAVPPRLRSGQRRVVEVSASSDQQQL</sequence>
<evidence type="ECO:0000313" key="4">
    <source>
        <dbReference type="Proteomes" id="UP000664859"/>
    </source>
</evidence>
<reference evidence="3" key="1">
    <citation type="submission" date="2021-02" db="EMBL/GenBank/DDBJ databases">
        <title>First Annotated Genome of the Yellow-green Alga Tribonema minus.</title>
        <authorList>
            <person name="Mahan K.M."/>
        </authorList>
    </citation>
    <scope>NUCLEOTIDE SEQUENCE</scope>
    <source>
        <strain evidence="3">UTEX B ZZ1240</strain>
    </source>
</reference>
<feature type="signal peptide" evidence="2">
    <location>
        <begin position="1"/>
        <end position="20"/>
    </location>
</feature>
<protein>
    <submittedName>
        <fullName evidence="3">Uncharacterized protein</fullName>
    </submittedName>
</protein>
<gene>
    <name evidence="3" type="ORF">JKP88DRAFT_283496</name>
</gene>
<feature type="region of interest" description="Disordered" evidence="1">
    <location>
        <begin position="729"/>
        <end position="757"/>
    </location>
</feature>
<evidence type="ECO:0000256" key="1">
    <source>
        <dbReference type="SAM" id="MobiDB-lite"/>
    </source>
</evidence>
<accession>A0A835YHE1</accession>
<organism evidence="3 4">
    <name type="scientific">Tribonema minus</name>
    <dbReference type="NCBI Taxonomy" id="303371"/>
    <lineage>
        <taxon>Eukaryota</taxon>
        <taxon>Sar</taxon>
        <taxon>Stramenopiles</taxon>
        <taxon>Ochrophyta</taxon>
        <taxon>PX clade</taxon>
        <taxon>Xanthophyceae</taxon>
        <taxon>Tribonematales</taxon>
        <taxon>Tribonemataceae</taxon>
        <taxon>Tribonema</taxon>
    </lineage>
</organism>
<dbReference type="EMBL" id="JAFCMP010000548">
    <property type="protein sequence ID" value="KAG5175546.1"/>
    <property type="molecule type" value="Genomic_DNA"/>
</dbReference>
<name>A0A835YHE1_9STRA</name>
<feature type="chain" id="PRO_5033020519" evidence="2">
    <location>
        <begin position="21"/>
        <end position="757"/>
    </location>
</feature>
<dbReference type="Proteomes" id="UP000664859">
    <property type="component" value="Unassembled WGS sequence"/>
</dbReference>
<evidence type="ECO:0000256" key="2">
    <source>
        <dbReference type="SAM" id="SignalP"/>
    </source>
</evidence>
<proteinExistence type="predicted"/>
<evidence type="ECO:0000313" key="3">
    <source>
        <dbReference type="EMBL" id="KAG5175546.1"/>
    </source>
</evidence>
<comment type="caution">
    <text evidence="3">The sequence shown here is derived from an EMBL/GenBank/DDBJ whole genome shotgun (WGS) entry which is preliminary data.</text>
</comment>
<keyword evidence="2" id="KW-0732">Signal</keyword>
<dbReference type="AlphaFoldDB" id="A0A835YHE1"/>
<keyword evidence="4" id="KW-1185">Reference proteome</keyword>